<dbReference type="AlphaFoldDB" id="A0A375HR11"/>
<keyword evidence="2" id="KW-0614">Plasmid</keyword>
<reference evidence="2 3" key="1">
    <citation type="submission" date="2018-01" db="EMBL/GenBank/DDBJ databases">
        <authorList>
            <person name="Clerissi C."/>
        </authorList>
    </citation>
    <scope>NUCLEOTIDE SEQUENCE [LARGE SCALE GENOMIC DNA]</scope>
    <source>
        <strain evidence="2">Cupriavidus taiwanensis STM 6160</strain>
        <plasmid evidence="3">ii</plasmid>
    </source>
</reference>
<gene>
    <name evidence="2" type="ORF">CBM2607_MP21299</name>
</gene>
<name>A0A375HR11_9BURK</name>
<proteinExistence type="predicted"/>
<dbReference type="EMBL" id="LT984807">
    <property type="protein sequence ID" value="SPD60641.1"/>
    <property type="molecule type" value="Genomic_DNA"/>
</dbReference>
<evidence type="ECO:0000256" key="1">
    <source>
        <dbReference type="SAM" id="MobiDB-lite"/>
    </source>
</evidence>
<accession>A0A375HR11</accession>
<dbReference type="Proteomes" id="UP000255168">
    <property type="component" value="Plasmid II"/>
</dbReference>
<evidence type="ECO:0000313" key="2">
    <source>
        <dbReference type="EMBL" id="SPD60641.1"/>
    </source>
</evidence>
<evidence type="ECO:0000313" key="3">
    <source>
        <dbReference type="Proteomes" id="UP000255168"/>
    </source>
</evidence>
<organism evidence="2 3">
    <name type="scientific">Cupriavidus neocaledonicus</name>
    <dbReference type="NCBI Taxonomy" id="1040979"/>
    <lineage>
        <taxon>Bacteria</taxon>
        <taxon>Pseudomonadati</taxon>
        <taxon>Pseudomonadota</taxon>
        <taxon>Betaproteobacteria</taxon>
        <taxon>Burkholderiales</taxon>
        <taxon>Burkholderiaceae</taxon>
        <taxon>Cupriavidus</taxon>
    </lineage>
</organism>
<feature type="region of interest" description="Disordered" evidence="1">
    <location>
        <begin position="28"/>
        <end position="48"/>
    </location>
</feature>
<geneLocation type="plasmid" evidence="3">
    <name>ii</name>
</geneLocation>
<protein>
    <submittedName>
        <fullName evidence="2">Uncharacterized protein</fullName>
    </submittedName>
</protein>
<sequence length="48" mass="4737">MEPLRLADGAATADEGGLVSALRLSGRGLAASKATADPPRPFGAASSR</sequence>